<evidence type="ECO:0000313" key="3">
    <source>
        <dbReference type="Proteomes" id="UP001597353"/>
    </source>
</evidence>
<dbReference type="EMBL" id="JBHUGH010000011">
    <property type="protein sequence ID" value="MFD1913396.1"/>
    <property type="molecule type" value="Genomic_DNA"/>
</dbReference>
<sequence>MQDKTQDKTLDRAESDLLSVILRLHAAGGRVERDALSVEARGRGLEVGRPLARLKTLGFVEEWERRPFFLRRWFGARAVALVRPTEAGLAWAPAPEPSEGAESFADDALADAAVSETAPPVPPADAPVAVPSVPDSPADLQSETPAQDVPEAVEAPEITEAPAAPVSPEAPQPTPVIPPRARAPVRPPVGYSDELGGVPVEVAIRMPVDEEVMEGLRDMLSVVGMELTMAGEALIADRIGKGASAGEALSQVVLFAFAHAIQLEHMSAGGLEAAGLRDYAVEVMREIEKLRDGGEIGDDRFEADMRSLWSLVEDAPDQAARAAALLLDPVGGAAPTAILPDDLRQADEDDTDSESY</sequence>
<gene>
    <name evidence="2" type="ORF">ACFSGJ_14375</name>
</gene>
<feature type="compositionally biased region" description="Pro residues" evidence="1">
    <location>
        <begin position="168"/>
        <end position="178"/>
    </location>
</feature>
<evidence type="ECO:0000256" key="1">
    <source>
        <dbReference type="SAM" id="MobiDB-lite"/>
    </source>
</evidence>
<name>A0ABW4S744_9RHOB</name>
<comment type="caution">
    <text evidence="2">The sequence shown here is derived from an EMBL/GenBank/DDBJ whole genome shotgun (WGS) entry which is preliminary data.</text>
</comment>
<protein>
    <submittedName>
        <fullName evidence="2">Uncharacterized protein</fullName>
    </submittedName>
</protein>
<reference evidence="3" key="1">
    <citation type="journal article" date="2019" name="Int. J. Syst. Evol. Microbiol.">
        <title>The Global Catalogue of Microorganisms (GCM) 10K type strain sequencing project: providing services to taxonomists for standard genome sequencing and annotation.</title>
        <authorList>
            <consortium name="The Broad Institute Genomics Platform"/>
            <consortium name="The Broad Institute Genome Sequencing Center for Infectious Disease"/>
            <person name="Wu L."/>
            <person name="Ma J."/>
        </authorList>
    </citation>
    <scope>NUCLEOTIDE SEQUENCE [LARGE SCALE GENOMIC DNA]</scope>
    <source>
        <strain evidence="3">CGMCC 4.7242</strain>
    </source>
</reference>
<keyword evidence="3" id="KW-1185">Reference proteome</keyword>
<feature type="region of interest" description="Disordered" evidence="1">
    <location>
        <begin position="114"/>
        <end position="146"/>
    </location>
</feature>
<organism evidence="2 3">
    <name type="scientific">Halodurantibacterium flavum</name>
    <dbReference type="NCBI Taxonomy" id="1382802"/>
    <lineage>
        <taxon>Bacteria</taxon>
        <taxon>Pseudomonadati</taxon>
        <taxon>Pseudomonadota</taxon>
        <taxon>Alphaproteobacteria</taxon>
        <taxon>Rhodobacterales</taxon>
        <taxon>Paracoccaceae</taxon>
        <taxon>Halodurantibacterium</taxon>
    </lineage>
</organism>
<proteinExistence type="predicted"/>
<feature type="compositionally biased region" description="Low complexity" evidence="1">
    <location>
        <begin position="126"/>
        <end position="139"/>
    </location>
</feature>
<accession>A0ABW4S744</accession>
<feature type="region of interest" description="Disordered" evidence="1">
    <location>
        <begin position="160"/>
        <end position="187"/>
    </location>
</feature>
<feature type="region of interest" description="Disordered" evidence="1">
    <location>
        <begin position="332"/>
        <end position="356"/>
    </location>
</feature>
<evidence type="ECO:0000313" key="2">
    <source>
        <dbReference type="EMBL" id="MFD1913396.1"/>
    </source>
</evidence>
<dbReference type="Proteomes" id="UP001597353">
    <property type="component" value="Unassembled WGS sequence"/>
</dbReference>
<feature type="compositionally biased region" description="Acidic residues" evidence="1">
    <location>
        <begin position="347"/>
        <end position="356"/>
    </location>
</feature>